<dbReference type="InParanoid" id="T1IG83"/>
<dbReference type="InterPro" id="IPR015374">
    <property type="entry name" value="ChAPs"/>
</dbReference>
<proteinExistence type="predicted"/>
<dbReference type="eggNOG" id="ENOG502QQ6C">
    <property type="taxonomic scope" value="Eukaryota"/>
</dbReference>
<dbReference type="SMART" id="SM00028">
    <property type="entry name" value="TPR"/>
    <property type="match status" value="3"/>
</dbReference>
<evidence type="ECO:0000313" key="2">
    <source>
        <dbReference type="Proteomes" id="UP000015103"/>
    </source>
</evidence>
<dbReference type="GO" id="GO:0006893">
    <property type="term" value="P:Golgi to plasma membrane transport"/>
    <property type="evidence" value="ECO:0007669"/>
    <property type="project" value="UniProtKB-ARBA"/>
</dbReference>
<dbReference type="EnsemblMetazoa" id="RPRC015302-RA">
    <property type="protein sequence ID" value="RPRC015302-PA"/>
    <property type="gene ID" value="RPRC015302"/>
</dbReference>
<dbReference type="STRING" id="13249.T1IG83"/>
<keyword evidence="2" id="KW-1185">Reference proteome</keyword>
<dbReference type="InterPro" id="IPR011990">
    <property type="entry name" value="TPR-like_helical_dom_sf"/>
</dbReference>
<evidence type="ECO:0000313" key="1">
    <source>
        <dbReference type="EnsemblMetazoa" id="RPRC015302-PA"/>
    </source>
</evidence>
<name>T1IG83_RHOPR</name>
<protein>
    <submittedName>
        <fullName evidence="1">Uncharacterized protein</fullName>
    </submittedName>
</protein>
<sequence length="313" mass="36186">MASAFPNYEEEDPEIREIEVLVDDLVKYFEERRFQHEEIVKRGEALEEIMLRHQENLIRENEFLFLLKIGQLYSLTKKDKKVAMDVLSKVVEHDPNVAEAWDALAVCYWDLHDCEKAKFCLENSLRQGRRKVPLRNMSVICRKLSNKYPDKKFSFLEECINLAKEAVEKDVKDGISWGVLGNAYLSAHFKLMKDMDYANLALTSYKEAVNMGTTFNAELYFHQGYVNAFCENYKEALTSLDNAIALDTVKQEPFLLKNELISFLNNDIQNSQIAKSLKVESTSEGSSQFGEDHRMFVHGKVIWSTPKAIYLPV</sequence>
<dbReference type="AlphaFoldDB" id="T1IG83"/>
<dbReference type="Pfam" id="PF09295">
    <property type="entry name" value="ChAPs"/>
    <property type="match status" value="1"/>
</dbReference>
<organism evidence="1 2">
    <name type="scientific">Rhodnius prolixus</name>
    <name type="common">Triatomid bug</name>
    <dbReference type="NCBI Taxonomy" id="13249"/>
    <lineage>
        <taxon>Eukaryota</taxon>
        <taxon>Metazoa</taxon>
        <taxon>Ecdysozoa</taxon>
        <taxon>Arthropoda</taxon>
        <taxon>Hexapoda</taxon>
        <taxon>Insecta</taxon>
        <taxon>Pterygota</taxon>
        <taxon>Neoptera</taxon>
        <taxon>Paraneoptera</taxon>
        <taxon>Hemiptera</taxon>
        <taxon>Heteroptera</taxon>
        <taxon>Panheteroptera</taxon>
        <taxon>Cimicomorpha</taxon>
        <taxon>Reduviidae</taxon>
        <taxon>Triatominae</taxon>
        <taxon>Rhodnius</taxon>
    </lineage>
</organism>
<dbReference type="EMBL" id="ACPB03020679">
    <property type="status" value="NOT_ANNOTATED_CDS"/>
    <property type="molecule type" value="Genomic_DNA"/>
</dbReference>
<dbReference type="GO" id="GO:0034044">
    <property type="term" value="C:exomer complex"/>
    <property type="evidence" value="ECO:0007669"/>
    <property type="project" value="UniProtKB-ARBA"/>
</dbReference>
<dbReference type="Proteomes" id="UP000015103">
    <property type="component" value="Unassembled WGS sequence"/>
</dbReference>
<dbReference type="HOGENOM" id="CLU_026886_2_1_1"/>
<dbReference type="SUPFAM" id="SSF48452">
    <property type="entry name" value="TPR-like"/>
    <property type="match status" value="1"/>
</dbReference>
<dbReference type="OMA" id="TEEKVPX"/>
<dbReference type="InterPro" id="IPR019734">
    <property type="entry name" value="TPR_rpt"/>
</dbReference>
<dbReference type="Gene3D" id="1.25.40.10">
    <property type="entry name" value="Tetratricopeptide repeat domain"/>
    <property type="match status" value="1"/>
</dbReference>
<reference evidence="1" key="1">
    <citation type="submission" date="2015-05" db="UniProtKB">
        <authorList>
            <consortium name="EnsemblMetazoa"/>
        </authorList>
    </citation>
    <scope>IDENTIFICATION</scope>
</reference>
<accession>T1IG83</accession>
<dbReference type="VEuPathDB" id="VectorBase:RPRC015302"/>